<feature type="compositionally biased region" description="Pro residues" evidence="4">
    <location>
        <begin position="296"/>
        <end position="309"/>
    </location>
</feature>
<feature type="transmembrane region" description="Helical" evidence="5">
    <location>
        <begin position="338"/>
        <end position="362"/>
    </location>
</feature>
<dbReference type="EMBL" id="JACVVK020000138">
    <property type="protein sequence ID" value="KAK7489443.1"/>
    <property type="molecule type" value="Genomic_DNA"/>
</dbReference>
<evidence type="ECO:0000313" key="6">
    <source>
        <dbReference type="EMBL" id="KAK7489443.1"/>
    </source>
</evidence>
<evidence type="ECO:0000256" key="1">
    <source>
        <dbReference type="ARBA" id="ARBA00022614"/>
    </source>
</evidence>
<keyword evidence="1" id="KW-0433">Leucine-rich repeat</keyword>
<dbReference type="InterPro" id="IPR032675">
    <property type="entry name" value="LRR_dom_sf"/>
</dbReference>
<dbReference type="Gene3D" id="3.80.10.10">
    <property type="entry name" value="Ribonuclease Inhibitor"/>
    <property type="match status" value="1"/>
</dbReference>
<dbReference type="PANTHER" id="PTHR24366">
    <property type="entry name" value="IG(IMMUNOGLOBULIN) AND LRR(LEUCINE RICH REPEAT) DOMAINS"/>
    <property type="match status" value="1"/>
</dbReference>
<keyword evidence="5" id="KW-0472">Membrane</keyword>
<keyword evidence="5" id="KW-1133">Transmembrane helix</keyword>
<name>A0ABD0KQD3_9CAEN</name>
<feature type="compositionally biased region" description="Low complexity" evidence="4">
    <location>
        <begin position="207"/>
        <end position="295"/>
    </location>
</feature>
<accession>A0ABD0KQD3</accession>
<reference evidence="6 7" key="1">
    <citation type="journal article" date="2023" name="Sci. Data">
        <title>Genome assembly of the Korean intertidal mud-creeper Batillaria attramentaria.</title>
        <authorList>
            <person name="Patra A.K."/>
            <person name="Ho P.T."/>
            <person name="Jun S."/>
            <person name="Lee S.J."/>
            <person name="Kim Y."/>
            <person name="Won Y.J."/>
        </authorList>
    </citation>
    <scope>NUCLEOTIDE SEQUENCE [LARGE SCALE GENOMIC DNA]</scope>
    <source>
        <strain evidence="6">Wonlab-2016</strain>
    </source>
</reference>
<feature type="region of interest" description="Disordered" evidence="4">
    <location>
        <begin position="192"/>
        <end position="335"/>
    </location>
</feature>
<organism evidence="6 7">
    <name type="scientific">Batillaria attramentaria</name>
    <dbReference type="NCBI Taxonomy" id="370345"/>
    <lineage>
        <taxon>Eukaryota</taxon>
        <taxon>Metazoa</taxon>
        <taxon>Spiralia</taxon>
        <taxon>Lophotrochozoa</taxon>
        <taxon>Mollusca</taxon>
        <taxon>Gastropoda</taxon>
        <taxon>Caenogastropoda</taxon>
        <taxon>Sorbeoconcha</taxon>
        <taxon>Cerithioidea</taxon>
        <taxon>Batillariidae</taxon>
        <taxon>Batillaria</taxon>
    </lineage>
</organism>
<gene>
    <name evidence="6" type="ORF">BaRGS_00019387</name>
</gene>
<keyword evidence="2" id="KW-0732">Signal</keyword>
<feature type="compositionally biased region" description="Low complexity" evidence="4">
    <location>
        <begin position="372"/>
        <end position="381"/>
    </location>
</feature>
<feature type="region of interest" description="Disordered" evidence="4">
    <location>
        <begin position="372"/>
        <end position="465"/>
    </location>
</feature>
<dbReference type="Proteomes" id="UP001519460">
    <property type="component" value="Unassembled WGS sequence"/>
</dbReference>
<evidence type="ECO:0000256" key="3">
    <source>
        <dbReference type="ARBA" id="ARBA00022737"/>
    </source>
</evidence>
<feature type="compositionally biased region" description="Polar residues" evidence="4">
    <location>
        <begin position="384"/>
        <end position="398"/>
    </location>
</feature>
<keyword evidence="7" id="KW-1185">Reference proteome</keyword>
<dbReference type="Pfam" id="PF13855">
    <property type="entry name" value="LRR_8"/>
    <property type="match status" value="1"/>
</dbReference>
<comment type="caution">
    <text evidence="6">The sequence shown here is derived from an EMBL/GenBank/DDBJ whole genome shotgun (WGS) entry which is preliminary data.</text>
</comment>
<dbReference type="SUPFAM" id="SSF52058">
    <property type="entry name" value="L domain-like"/>
    <property type="match status" value="1"/>
</dbReference>
<dbReference type="InterPro" id="IPR001611">
    <property type="entry name" value="Leu-rich_rpt"/>
</dbReference>
<sequence>MSTLPNGFLAGVPMTTLIVDNNHLTTIEPDAFTNSSLVAFKMDHNRFTSFPTEAFQRLTRQVRVLYLSYNSIDKISAGDAARMNIAVLDLTSNPLKTVEAGGFAGSTVGTLTLKNTQLTTLPEEDSAVWTSLTKLDLGGVVDWECDCDSLWLANYLAGSAGSVGPTCSAATTGKDMKSSVAEIEAMCLTTTTTTETAPQTPQPTIQPPQTTQQPPQTQPPIAHTQQPQTQAPVTQTQAPATQTQAPVSQTPSPQIVTPLPQTQAPVPQTQPPQTHTQQPQTQAPQTQAPLTQTPLPQTPVPPTQAPLPQTPVQQTQAPVAQAPAEPAPKSEDDNTTNMGLIIGTVMGLSAAICCAVIAICAIQLSKSALAQSNSLSSSPPKTLQVLQATRVSPSSNESFGRDPESQRDYVQRKSKVKPDDAPRQQDRNYDRDNFDAEDPDPGMWPYDRPPFPRPAWMDANRVYPA</sequence>
<keyword evidence="5" id="KW-0812">Transmembrane</keyword>
<keyword evidence="3" id="KW-0677">Repeat</keyword>
<dbReference type="PANTHER" id="PTHR24366:SF161">
    <property type="entry name" value="TIR DOMAIN-CONTAINING PROTEIN"/>
    <property type="match status" value="1"/>
</dbReference>
<dbReference type="AlphaFoldDB" id="A0ABD0KQD3"/>
<feature type="compositionally biased region" description="Low complexity" evidence="4">
    <location>
        <begin position="310"/>
        <end position="324"/>
    </location>
</feature>
<evidence type="ECO:0000256" key="2">
    <source>
        <dbReference type="ARBA" id="ARBA00022729"/>
    </source>
</evidence>
<proteinExistence type="predicted"/>
<evidence type="ECO:0000313" key="7">
    <source>
        <dbReference type="Proteomes" id="UP001519460"/>
    </source>
</evidence>
<evidence type="ECO:0000256" key="5">
    <source>
        <dbReference type="SAM" id="Phobius"/>
    </source>
</evidence>
<evidence type="ECO:0000256" key="4">
    <source>
        <dbReference type="SAM" id="MobiDB-lite"/>
    </source>
</evidence>
<feature type="compositionally biased region" description="Basic and acidic residues" evidence="4">
    <location>
        <begin position="399"/>
        <end position="434"/>
    </location>
</feature>
<protein>
    <submittedName>
        <fullName evidence="6">Uncharacterized protein</fullName>
    </submittedName>
</protein>